<sequence length="327" mass="38675">MYTIKESFSKRVELRLDISKFYTTIYSHSITWALLDKEVAKEYFAKDESELKQLKDNDDHKAVLYLKSKAIDECLRNCQGKQSIGIPVGPDTSYILAELITARIDYYLLKEYPEIKGCRYYDDYYLYTDTKEKAESILKFIQKILFEFGLEINERKVSIKDFPFAFEDEFSPILSNFSFKNRFESSIRTYFSLVWGFAEKSPDKMGQIFRYSLKIFENKKKDRIVIPDSSWNIFENLLFKTALLDSTILDVVYNILSEYESNLNLTSLENLKIVIINIFDEHILTKQHYEISWALWICKRFNIKISNKNAEQIFDLKDSVSCLILLY</sequence>
<reference evidence="2" key="1">
    <citation type="submission" date="2019-03" db="EMBL/GenBank/DDBJ databases">
        <title>Single cell metagenomics reveals metabolic interactions within the superorganism composed of flagellate Streblomastix strix and complex community of Bacteroidetes bacteria on its surface.</title>
        <authorList>
            <person name="Treitli S.C."/>
            <person name="Kolisko M."/>
            <person name="Husnik F."/>
            <person name="Keeling P."/>
            <person name="Hampl V."/>
        </authorList>
    </citation>
    <scope>NUCLEOTIDE SEQUENCE</scope>
    <source>
        <strain evidence="2">STM</strain>
    </source>
</reference>
<evidence type="ECO:0000313" key="2">
    <source>
        <dbReference type="EMBL" id="KAA6337222.1"/>
    </source>
</evidence>
<comment type="caution">
    <text evidence="2">The sequence shown here is derived from an EMBL/GenBank/DDBJ whole genome shotgun (WGS) entry which is preliminary data.</text>
</comment>
<dbReference type="Pfam" id="PF00078">
    <property type="entry name" value="RVT_1"/>
    <property type="match status" value="1"/>
</dbReference>
<dbReference type="InterPro" id="IPR043502">
    <property type="entry name" value="DNA/RNA_pol_sf"/>
</dbReference>
<accession>A0A5J4RUW6</accession>
<organism evidence="2">
    <name type="scientific">termite gut metagenome</name>
    <dbReference type="NCBI Taxonomy" id="433724"/>
    <lineage>
        <taxon>unclassified sequences</taxon>
        <taxon>metagenomes</taxon>
        <taxon>organismal metagenomes</taxon>
    </lineage>
</organism>
<proteinExistence type="predicted"/>
<feature type="domain" description="Reverse transcriptase" evidence="1">
    <location>
        <begin position="1"/>
        <end position="209"/>
    </location>
</feature>
<dbReference type="AlphaFoldDB" id="A0A5J4RUW6"/>
<evidence type="ECO:0000259" key="1">
    <source>
        <dbReference type="PROSITE" id="PS50878"/>
    </source>
</evidence>
<dbReference type="EMBL" id="SNRY01000719">
    <property type="protein sequence ID" value="KAA6337222.1"/>
    <property type="molecule type" value="Genomic_DNA"/>
</dbReference>
<dbReference type="SUPFAM" id="SSF56672">
    <property type="entry name" value="DNA/RNA polymerases"/>
    <property type="match status" value="1"/>
</dbReference>
<protein>
    <recommendedName>
        <fullName evidence="1">Reverse transcriptase domain-containing protein</fullName>
    </recommendedName>
</protein>
<dbReference type="PROSITE" id="PS50878">
    <property type="entry name" value="RT_POL"/>
    <property type="match status" value="1"/>
</dbReference>
<dbReference type="InterPro" id="IPR000477">
    <property type="entry name" value="RT_dom"/>
</dbReference>
<dbReference type="CDD" id="cd01646">
    <property type="entry name" value="RT_Bac_retron_I"/>
    <property type="match status" value="1"/>
</dbReference>
<name>A0A5J4RUW6_9ZZZZ</name>
<gene>
    <name evidence="2" type="ORF">EZS27_014681</name>
</gene>